<evidence type="ECO:0000256" key="1">
    <source>
        <dbReference type="SAM" id="MobiDB-lite"/>
    </source>
</evidence>
<feature type="chain" id="PRO_5045725515" evidence="2">
    <location>
        <begin position="18"/>
        <end position="105"/>
    </location>
</feature>
<comment type="caution">
    <text evidence="3">The sequence shown here is derived from an EMBL/GenBank/DDBJ whole genome shotgun (WGS) entry which is preliminary data.</text>
</comment>
<keyword evidence="4" id="KW-1185">Reference proteome</keyword>
<feature type="region of interest" description="Disordered" evidence="1">
    <location>
        <begin position="41"/>
        <end position="105"/>
    </location>
</feature>
<evidence type="ECO:0000256" key="2">
    <source>
        <dbReference type="SAM" id="SignalP"/>
    </source>
</evidence>
<sequence>MRLFPPVVFGLSGLALAMAVPTGAAVAANGTFSWLGPHSQAHFLQNPPDNKGYDMGQEARGARNGLRQPLVTYPRKRCKGTPTHLRPGQSSPSGAHFSSVIFNPR</sequence>
<feature type="signal peptide" evidence="2">
    <location>
        <begin position="1"/>
        <end position="17"/>
    </location>
</feature>
<dbReference type="Proteomes" id="UP001216579">
    <property type="component" value="Unassembled WGS sequence"/>
</dbReference>
<reference evidence="3 4" key="1">
    <citation type="submission" date="2023-03" db="EMBL/GenBank/DDBJ databases">
        <title>Draft genome sequence of Streptomyces sp. RB6PN23 isolated from peat swamp forest in Thailand.</title>
        <authorList>
            <person name="Klaysubun C."/>
            <person name="Duangmal K."/>
        </authorList>
    </citation>
    <scope>NUCLEOTIDE SEQUENCE [LARGE SCALE GENOMIC DNA]</scope>
    <source>
        <strain evidence="3 4">RB6PN23</strain>
    </source>
</reference>
<proteinExistence type="predicted"/>
<organism evidence="3 4">
    <name type="scientific">Streptomyces silvisoli</name>
    <dbReference type="NCBI Taxonomy" id="3034235"/>
    <lineage>
        <taxon>Bacteria</taxon>
        <taxon>Bacillati</taxon>
        <taxon>Actinomycetota</taxon>
        <taxon>Actinomycetes</taxon>
        <taxon>Kitasatosporales</taxon>
        <taxon>Streptomycetaceae</taxon>
        <taxon>Streptomyces</taxon>
    </lineage>
</organism>
<name>A0ABT5ZEE7_9ACTN</name>
<keyword evidence="2" id="KW-0732">Signal</keyword>
<evidence type="ECO:0000313" key="3">
    <source>
        <dbReference type="EMBL" id="MDF3288196.1"/>
    </source>
</evidence>
<evidence type="ECO:0000313" key="4">
    <source>
        <dbReference type="Proteomes" id="UP001216579"/>
    </source>
</evidence>
<dbReference type="EMBL" id="JARJBC010000001">
    <property type="protein sequence ID" value="MDF3288196.1"/>
    <property type="molecule type" value="Genomic_DNA"/>
</dbReference>
<gene>
    <name evidence="3" type="ORF">P3G67_02915</name>
</gene>
<dbReference type="RefSeq" id="WP_276092027.1">
    <property type="nucleotide sequence ID" value="NZ_JARJBC010000001.1"/>
</dbReference>
<protein>
    <submittedName>
        <fullName evidence="3">Uncharacterized protein</fullName>
    </submittedName>
</protein>
<accession>A0ABT5ZEE7</accession>